<evidence type="ECO:0000256" key="15">
    <source>
        <dbReference type="ARBA" id="ARBA00023136"/>
    </source>
</evidence>
<dbReference type="GO" id="GO:0009055">
    <property type="term" value="F:electron transfer activity"/>
    <property type="evidence" value="ECO:0007669"/>
    <property type="project" value="TreeGrafter"/>
</dbReference>
<evidence type="ECO:0000256" key="1">
    <source>
        <dbReference type="ARBA" id="ARBA00004050"/>
    </source>
</evidence>
<evidence type="ECO:0000256" key="11">
    <source>
        <dbReference type="ARBA" id="ARBA00022723"/>
    </source>
</evidence>
<feature type="transmembrane region" description="Helical" evidence="18">
    <location>
        <begin position="12"/>
        <end position="35"/>
    </location>
</feature>
<comment type="pathway">
    <text evidence="3">Carbohydrate metabolism; tricarboxylic acid cycle.</text>
</comment>
<comment type="subcellular location">
    <subcellularLocation>
        <location evidence="2">Cell inner membrane</location>
        <topology evidence="2">Multi-pass membrane protein</topology>
    </subcellularLocation>
</comment>
<dbReference type="GO" id="GO:0046872">
    <property type="term" value="F:metal ion binding"/>
    <property type="evidence" value="ECO:0007669"/>
    <property type="project" value="UniProtKB-KW"/>
</dbReference>
<evidence type="ECO:0000256" key="12">
    <source>
        <dbReference type="ARBA" id="ARBA00022982"/>
    </source>
</evidence>
<feature type="transmembrane region" description="Helical" evidence="18">
    <location>
        <begin position="90"/>
        <end position="111"/>
    </location>
</feature>
<keyword evidence="13 18" id="KW-1133">Transmembrane helix</keyword>
<keyword evidence="10 18" id="KW-0812">Transmembrane</keyword>
<keyword evidence="11 17" id="KW-0479">Metal-binding</keyword>
<comment type="function">
    <text evidence="1">Membrane-anchoring subunit of succinate dehydrogenase (SDH).</text>
</comment>
<dbReference type="PANTHER" id="PTHR38689:SF1">
    <property type="entry name" value="SUCCINATE DEHYDROGENASE HYDROPHOBIC MEMBRANE ANCHOR SUBUNIT"/>
    <property type="match status" value="1"/>
</dbReference>
<dbReference type="Pfam" id="PF01127">
    <property type="entry name" value="Sdh_cyt"/>
    <property type="match status" value="1"/>
</dbReference>
<keyword evidence="12" id="KW-0249">Electron transport</keyword>
<comment type="caution">
    <text evidence="19">The sequence shown here is derived from an EMBL/GenBank/DDBJ whole genome shotgun (WGS) entry which is preliminary data.</text>
</comment>
<evidence type="ECO:0000256" key="18">
    <source>
        <dbReference type="SAM" id="Phobius"/>
    </source>
</evidence>
<evidence type="ECO:0000256" key="13">
    <source>
        <dbReference type="ARBA" id="ARBA00022989"/>
    </source>
</evidence>
<evidence type="ECO:0000256" key="4">
    <source>
        <dbReference type="ARBA" id="ARBA00019425"/>
    </source>
</evidence>
<dbReference type="PANTHER" id="PTHR38689">
    <property type="entry name" value="SUCCINATE DEHYDROGENASE HYDROPHOBIC MEMBRANE ANCHOR SUBUNIT"/>
    <property type="match status" value="1"/>
</dbReference>
<protein>
    <recommendedName>
        <fullName evidence="4">Succinate dehydrogenase hydrophobic membrane anchor subunit</fullName>
    </recommendedName>
</protein>
<dbReference type="EMBL" id="SMBX01000002">
    <property type="protein sequence ID" value="TCV01497.1"/>
    <property type="molecule type" value="Genomic_DNA"/>
</dbReference>
<keyword evidence="9 17" id="KW-0349">Heme</keyword>
<keyword evidence="6" id="KW-1003">Cell membrane</keyword>
<dbReference type="InterPro" id="IPR034804">
    <property type="entry name" value="SQR/QFR_C/D"/>
</dbReference>
<dbReference type="Gene3D" id="1.20.1300.10">
    <property type="entry name" value="Fumarate reductase/succinate dehydrogenase, transmembrane subunit"/>
    <property type="match status" value="1"/>
</dbReference>
<accession>A0A4R3V8J8</accession>
<evidence type="ECO:0000256" key="16">
    <source>
        <dbReference type="PIRSR" id="PIRSR000169-1"/>
    </source>
</evidence>
<dbReference type="GO" id="GO:0005886">
    <property type="term" value="C:plasma membrane"/>
    <property type="evidence" value="ECO:0007669"/>
    <property type="project" value="UniProtKB-SubCell"/>
</dbReference>
<feature type="binding site" evidence="16">
    <location>
        <position position="79"/>
    </location>
    <ligand>
        <name>a ubiquinone</name>
        <dbReference type="ChEBI" id="CHEBI:16389"/>
    </ligand>
</feature>
<evidence type="ECO:0000256" key="3">
    <source>
        <dbReference type="ARBA" id="ARBA00005163"/>
    </source>
</evidence>
<keyword evidence="7" id="KW-0997">Cell inner membrane</keyword>
<evidence type="ECO:0000256" key="8">
    <source>
        <dbReference type="ARBA" id="ARBA00022532"/>
    </source>
</evidence>
<proteinExistence type="predicted"/>
<dbReference type="OrthoDB" id="5612767at2"/>
<evidence type="ECO:0000313" key="19">
    <source>
        <dbReference type="EMBL" id="TCV01497.1"/>
    </source>
</evidence>
<keyword evidence="14 17" id="KW-0408">Iron</keyword>
<feature type="transmembrane region" description="Helical" evidence="18">
    <location>
        <begin position="47"/>
        <end position="70"/>
    </location>
</feature>
<feature type="binding site" description="axial binding residue" evidence="17">
    <location>
        <position position="67"/>
    </location>
    <ligand>
        <name>heme</name>
        <dbReference type="ChEBI" id="CHEBI:30413"/>
        <note>ligand shared with second transmembrane subunit</note>
    </ligand>
    <ligandPart>
        <name>Fe</name>
        <dbReference type="ChEBI" id="CHEBI:18248"/>
    </ligandPart>
</feature>
<dbReference type="AlphaFoldDB" id="A0A4R3V8J8"/>
<organism evidence="19 20">
    <name type="scientific">Paracandidimonas soli</name>
    <dbReference type="NCBI Taxonomy" id="1917182"/>
    <lineage>
        <taxon>Bacteria</taxon>
        <taxon>Pseudomonadati</taxon>
        <taxon>Pseudomonadota</taxon>
        <taxon>Betaproteobacteria</taxon>
        <taxon>Burkholderiales</taxon>
        <taxon>Alcaligenaceae</taxon>
        <taxon>Paracandidimonas</taxon>
    </lineage>
</organism>
<dbReference type="SUPFAM" id="SSF81343">
    <property type="entry name" value="Fumarate reductase respiratory complex transmembrane subunits"/>
    <property type="match status" value="1"/>
</dbReference>
<dbReference type="InterPro" id="IPR000701">
    <property type="entry name" value="SuccDH_FuR_B_TM-su"/>
</dbReference>
<dbReference type="GO" id="GO:0020037">
    <property type="term" value="F:heme binding"/>
    <property type="evidence" value="ECO:0007669"/>
    <property type="project" value="InterPro"/>
</dbReference>
<evidence type="ECO:0000256" key="7">
    <source>
        <dbReference type="ARBA" id="ARBA00022519"/>
    </source>
</evidence>
<evidence type="ECO:0000256" key="9">
    <source>
        <dbReference type="ARBA" id="ARBA00022617"/>
    </source>
</evidence>
<keyword evidence="5" id="KW-0813">Transport</keyword>
<dbReference type="UniPathway" id="UPA00223"/>
<dbReference type="GO" id="GO:0006099">
    <property type="term" value="P:tricarboxylic acid cycle"/>
    <property type="evidence" value="ECO:0007669"/>
    <property type="project" value="UniProtKB-UniPathway"/>
</dbReference>
<reference evidence="19 20" key="1">
    <citation type="submission" date="2019-03" db="EMBL/GenBank/DDBJ databases">
        <title>Genomic Encyclopedia of Type Strains, Phase IV (KMG-IV): sequencing the most valuable type-strain genomes for metagenomic binning, comparative biology and taxonomic classification.</title>
        <authorList>
            <person name="Goeker M."/>
        </authorList>
    </citation>
    <scope>NUCLEOTIDE SEQUENCE [LARGE SCALE GENOMIC DNA]</scope>
    <source>
        <strain evidence="19 20">DSM 100048</strain>
    </source>
</reference>
<sequence length="113" mass="12211">MKTSPVSGLGAWLIQRFTAVYLLFFFLFALAYWVFFPPASYDAWRGAMSSAALAVPTGMFFIALLAHAWIGLRDIVLDYVKPLGLRVAMLALLALGLGGMAAWAVLALSGARP</sequence>
<evidence type="ECO:0000256" key="2">
    <source>
        <dbReference type="ARBA" id="ARBA00004429"/>
    </source>
</evidence>
<dbReference type="GO" id="GO:0017004">
    <property type="term" value="P:cytochrome complex assembly"/>
    <property type="evidence" value="ECO:0007669"/>
    <property type="project" value="TreeGrafter"/>
</dbReference>
<dbReference type="InterPro" id="IPR014312">
    <property type="entry name" value="Succ_DH_anchor"/>
</dbReference>
<keyword evidence="20" id="KW-1185">Reference proteome</keyword>
<evidence type="ECO:0000313" key="20">
    <source>
        <dbReference type="Proteomes" id="UP000294692"/>
    </source>
</evidence>
<evidence type="ECO:0000256" key="10">
    <source>
        <dbReference type="ARBA" id="ARBA00022692"/>
    </source>
</evidence>
<dbReference type="Proteomes" id="UP000294692">
    <property type="component" value="Unassembled WGS sequence"/>
</dbReference>
<gene>
    <name evidence="19" type="ORF">EV686_102209</name>
</gene>
<dbReference type="RefSeq" id="WP_132474067.1">
    <property type="nucleotide sequence ID" value="NZ_JBEBWM010000133.1"/>
</dbReference>
<dbReference type="NCBIfam" id="TIGR02968">
    <property type="entry name" value="succ_dehyd_anc"/>
    <property type="match status" value="1"/>
</dbReference>
<keyword evidence="15 18" id="KW-0472">Membrane</keyword>
<keyword evidence="8" id="KW-0816">Tricarboxylic acid cycle</keyword>
<comment type="cofactor">
    <cofactor evidence="17">
        <name>heme</name>
        <dbReference type="ChEBI" id="CHEBI:30413"/>
    </cofactor>
    <text evidence="17">The heme is bound between the two transmembrane subunits.</text>
</comment>
<evidence type="ECO:0000256" key="17">
    <source>
        <dbReference type="PIRSR" id="PIRSR000169-2"/>
    </source>
</evidence>
<dbReference type="PIRSF" id="PIRSF000169">
    <property type="entry name" value="SDH_D"/>
    <property type="match status" value="1"/>
</dbReference>
<evidence type="ECO:0000256" key="5">
    <source>
        <dbReference type="ARBA" id="ARBA00022448"/>
    </source>
</evidence>
<name>A0A4R3V8J8_9BURK</name>
<evidence type="ECO:0000256" key="6">
    <source>
        <dbReference type="ARBA" id="ARBA00022475"/>
    </source>
</evidence>
<evidence type="ECO:0000256" key="14">
    <source>
        <dbReference type="ARBA" id="ARBA00023004"/>
    </source>
</evidence>